<dbReference type="VEuPathDB" id="CryptoDB:Vbra_5499"/>
<protein>
    <submittedName>
        <fullName evidence="2">Uncharacterized protein</fullName>
    </submittedName>
</protein>
<feature type="compositionally biased region" description="Acidic residues" evidence="1">
    <location>
        <begin position="67"/>
        <end position="94"/>
    </location>
</feature>
<evidence type="ECO:0000313" key="3">
    <source>
        <dbReference type="Proteomes" id="UP000041254"/>
    </source>
</evidence>
<feature type="region of interest" description="Disordered" evidence="1">
    <location>
        <begin position="45"/>
        <end position="135"/>
    </location>
</feature>
<dbReference type="AlphaFoldDB" id="A0A0G4EYH8"/>
<feature type="compositionally biased region" description="Low complexity" evidence="1">
    <location>
        <begin position="337"/>
        <end position="352"/>
    </location>
</feature>
<dbReference type="EMBL" id="CDMY01000351">
    <property type="protein sequence ID" value="CEM04412.1"/>
    <property type="molecule type" value="Genomic_DNA"/>
</dbReference>
<dbReference type="InParanoid" id="A0A0G4EYH8"/>
<name>A0A0G4EYH8_VITBC</name>
<evidence type="ECO:0000256" key="1">
    <source>
        <dbReference type="SAM" id="MobiDB-lite"/>
    </source>
</evidence>
<gene>
    <name evidence="2" type="ORF">Vbra_5499</name>
</gene>
<proteinExistence type="predicted"/>
<dbReference type="Proteomes" id="UP000041254">
    <property type="component" value="Unassembled WGS sequence"/>
</dbReference>
<feature type="compositionally biased region" description="Polar residues" evidence="1">
    <location>
        <begin position="119"/>
        <end position="130"/>
    </location>
</feature>
<accession>A0A0G4EYH8</accession>
<keyword evidence="3" id="KW-1185">Reference proteome</keyword>
<feature type="compositionally biased region" description="Basic and acidic residues" evidence="1">
    <location>
        <begin position="355"/>
        <end position="373"/>
    </location>
</feature>
<organism evidence="2 3">
    <name type="scientific">Vitrella brassicaformis (strain CCMP3155)</name>
    <dbReference type="NCBI Taxonomy" id="1169540"/>
    <lineage>
        <taxon>Eukaryota</taxon>
        <taxon>Sar</taxon>
        <taxon>Alveolata</taxon>
        <taxon>Colpodellida</taxon>
        <taxon>Vitrellaceae</taxon>
        <taxon>Vitrella</taxon>
    </lineage>
</organism>
<evidence type="ECO:0000313" key="2">
    <source>
        <dbReference type="EMBL" id="CEM04412.1"/>
    </source>
</evidence>
<reference evidence="2 3" key="1">
    <citation type="submission" date="2014-11" db="EMBL/GenBank/DDBJ databases">
        <authorList>
            <person name="Zhu J."/>
            <person name="Qi W."/>
            <person name="Song R."/>
        </authorList>
    </citation>
    <scope>NUCLEOTIDE SEQUENCE [LARGE SCALE GENOMIC DNA]</scope>
</reference>
<sequence length="390" mass="42971">MFGLLLGELALGGAFFLAANFIPEKRRRKLLKGNEAFLTAIQEENAREAQGANHGEATREDPQEGQGEADEEEEGQGQADEVNEANDEEEELQEENERTGLLTGEANVWATGDSEEEGSATSESQGSGQTDEPEYRELVFVDPVELASDQNKYIEMEKTIQKYDQEKLEYHARAEERRLCLERQIEVNRFEMNWMYCKVDRMNTELKNQIINKDRKIRELEQMGDDKDKECSRLLQQNTALVQTVAHLGRLLASQPTAAHTEMDTDHIPGPSASGGCETEKANSVCGEEEAATQQASEASTGPADTNSSCTGPMRSAASEIESTGLVRLSGKTDNVQQAASASSSSAQSTTTGLHETEDKQLQEMTPKAEIRGGRKRISNVGMKSSRGRE</sequence>
<feature type="compositionally biased region" description="Low complexity" evidence="1">
    <location>
        <begin position="292"/>
        <end position="301"/>
    </location>
</feature>
<feature type="region of interest" description="Disordered" evidence="1">
    <location>
        <begin position="257"/>
        <end position="320"/>
    </location>
</feature>
<feature type="region of interest" description="Disordered" evidence="1">
    <location>
        <begin position="332"/>
        <end position="390"/>
    </location>
</feature>